<dbReference type="InterPro" id="IPR043133">
    <property type="entry name" value="GTP-CH-I_C/QueF"/>
</dbReference>
<reference evidence="9" key="1">
    <citation type="submission" date="2019-07" db="EMBL/GenBank/DDBJ databases">
        <title>Arthrobacter KR32 sp. nov., isolated from mountain cheese made of cows milk.</title>
        <authorList>
            <person name="Flegler A."/>
        </authorList>
    </citation>
    <scope>NUCLEOTIDE SEQUENCE [LARGE SCALE GENOMIC DNA]</scope>
    <source>
        <strain evidence="9">KR32</strain>
    </source>
</reference>
<dbReference type="PANTHER" id="PTHR42844:SF1">
    <property type="entry name" value="DIHYDRONEOPTERIN ALDOLASE 1-RELATED"/>
    <property type="match status" value="1"/>
</dbReference>
<evidence type="ECO:0000256" key="3">
    <source>
        <dbReference type="ARBA" id="ARBA00005708"/>
    </source>
</evidence>
<dbReference type="Proteomes" id="UP000326464">
    <property type="component" value="Unassembled WGS sequence"/>
</dbReference>
<dbReference type="EC" id="4.1.2.25" evidence="6"/>
<sequence>MRTTSGFVPGLAGSPSGALDSVVLRGISANGYHGVFDHERREGQPFVVDIVLHLDLQPAGAGDELERTAHYGDLADLVHGIIGGEPFDLIEALAETIASAVLAAFPVAAVDVTVHKPKAPIEVPFGDVAVTLRRSRP</sequence>
<dbReference type="NCBIfam" id="TIGR00526">
    <property type="entry name" value="folB_dom"/>
    <property type="match status" value="1"/>
</dbReference>
<dbReference type="UniPathway" id="UPA00077">
    <property type="reaction ID" value="UER00154"/>
</dbReference>
<dbReference type="Gene3D" id="3.30.1130.10">
    <property type="match status" value="1"/>
</dbReference>
<comment type="function">
    <text evidence="6">Catalyzes the conversion of 7,8-dihydroneopterin to 6-hydroxymethyl-7,8-dihydropterin.</text>
</comment>
<evidence type="ECO:0000256" key="5">
    <source>
        <dbReference type="ARBA" id="ARBA00023239"/>
    </source>
</evidence>
<evidence type="ECO:0000256" key="1">
    <source>
        <dbReference type="ARBA" id="ARBA00001353"/>
    </source>
</evidence>
<evidence type="ECO:0000313" key="8">
    <source>
        <dbReference type="EMBL" id="MPY12133.1"/>
    </source>
</evidence>
<evidence type="ECO:0000256" key="6">
    <source>
        <dbReference type="RuleBase" id="RU362079"/>
    </source>
</evidence>
<dbReference type="Pfam" id="PF02152">
    <property type="entry name" value="FolB"/>
    <property type="match status" value="1"/>
</dbReference>
<dbReference type="PANTHER" id="PTHR42844">
    <property type="entry name" value="DIHYDRONEOPTERIN ALDOLASE 1-RELATED"/>
    <property type="match status" value="1"/>
</dbReference>
<comment type="catalytic activity">
    <reaction evidence="1 6">
        <text>7,8-dihydroneopterin = 6-hydroxymethyl-7,8-dihydropterin + glycolaldehyde</text>
        <dbReference type="Rhea" id="RHEA:10540"/>
        <dbReference type="ChEBI" id="CHEBI:17001"/>
        <dbReference type="ChEBI" id="CHEBI:17071"/>
        <dbReference type="ChEBI" id="CHEBI:44841"/>
        <dbReference type="EC" id="4.1.2.25"/>
    </reaction>
</comment>
<dbReference type="GO" id="GO:0046654">
    <property type="term" value="P:tetrahydrofolate biosynthetic process"/>
    <property type="evidence" value="ECO:0007669"/>
    <property type="project" value="UniProtKB-UniRule"/>
</dbReference>
<keyword evidence="4 6" id="KW-0289">Folate biosynthesis</keyword>
<comment type="pathway">
    <text evidence="2 6">Cofactor biosynthesis; tetrahydrofolate biosynthesis; 2-amino-4-hydroxy-6-hydroxymethyl-7,8-dihydropteridine diphosphate from 7,8-dihydroneopterin triphosphate: step 3/4.</text>
</comment>
<dbReference type="OrthoDB" id="3212934at2"/>
<dbReference type="CDD" id="cd00534">
    <property type="entry name" value="DHNA_DHNTPE"/>
    <property type="match status" value="1"/>
</dbReference>
<name>A0A7X1NSW1_9MICC</name>
<evidence type="ECO:0000256" key="2">
    <source>
        <dbReference type="ARBA" id="ARBA00005013"/>
    </source>
</evidence>
<proteinExistence type="inferred from homology"/>
<dbReference type="GO" id="GO:0004150">
    <property type="term" value="F:dihydroneopterin aldolase activity"/>
    <property type="evidence" value="ECO:0007669"/>
    <property type="project" value="UniProtKB-UniRule"/>
</dbReference>
<dbReference type="NCBIfam" id="TIGR00525">
    <property type="entry name" value="folB"/>
    <property type="match status" value="1"/>
</dbReference>
<evidence type="ECO:0000313" key="9">
    <source>
        <dbReference type="Proteomes" id="UP000326464"/>
    </source>
</evidence>
<protein>
    <recommendedName>
        <fullName evidence="6">7,8-dihydroneopterin aldolase</fullName>
        <ecNumber evidence="6">4.1.2.25</ecNumber>
    </recommendedName>
</protein>
<organism evidence="8 9">
    <name type="scientific">Arthrobacter bussei</name>
    <dbReference type="NCBI Taxonomy" id="2594179"/>
    <lineage>
        <taxon>Bacteria</taxon>
        <taxon>Bacillati</taxon>
        <taxon>Actinomycetota</taxon>
        <taxon>Actinomycetes</taxon>
        <taxon>Micrococcales</taxon>
        <taxon>Micrococcaceae</taxon>
        <taxon>Arthrobacter</taxon>
    </lineage>
</organism>
<evidence type="ECO:0000256" key="4">
    <source>
        <dbReference type="ARBA" id="ARBA00022909"/>
    </source>
</evidence>
<dbReference type="FunFam" id="3.30.1130.10:FF:000003">
    <property type="entry name" value="7,8-dihydroneopterin aldolase"/>
    <property type="match status" value="1"/>
</dbReference>
<keyword evidence="5 6" id="KW-0456">Lyase</keyword>
<dbReference type="InterPro" id="IPR006157">
    <property type="entry name" value="FolB_dom"/>
</dbReference>
<dbReference type="InterPro" id="IPR006156">
    <property type="entry name" value="Dihydroneopterin_aldolase"/>
</dbReference>
<dbReference type="EMBL" id="VJXX01000007">
    <property type="protein sequence ID" value="MPY12133.1"/>
    <property type="molecule type" value="Genomic_DNA"/>
</dbReference>
<accession>A0A7X1NSW1</accession>
<comment type="similarity">
    <text evidence="3 6">Belongs to the DHNA family.</text>
</comment>
<evidence type="ECO:0000259" key="7">
    <source>
        <dbReference type="SMART" id="SM00905"/>
    </source>
</evidence>
<dbReference type="SUPFAM" id="SSF55620">
    <property type="entry name" value="Tetrahydrobiopterin biosynthesis enzymes-like"/>
    <property type="match status" value="1"/>
</dbReference>
<keyword evidence="9" id="KW-1185">Reference proteome</keyword>
<gene>
    <name evidence="8" type="primary">folB</name>
    <name evidence="8" type="ORF">FNH21_15670</name>
</gene>
<dbReference type="SMART" id="SM00905">
    <property type="entry name" value="FolB"/>
    <property type="match status" value="1"/>
</dbReference>
<comment type="caution">
    <text evidence="8">The sequence shown here is derived from an EMBL/GenBank/DDBJ whole genome shotgun (WGS) entry which is preliminary data.</text>
</comment>
<dbReference type="GO" id="GO:0046656">
    <property type="term" value="P:folic acid biosynthetic process"/>
    <property type="evidence" value="ECO:0007669"/>
    <property type="project" value="UniProtKB-UniRule"/>
</dbReference>
<dbReference type="GO" id="GO:0005737">
    <property type="term" value="C:cytoplasm"/>
    <property type="evidence" value="ECO:0007669"/>
    <property type="project" value="TreeGrafter"/>
</dbReference>
<dbReference type="AlphaFoldDB" id="A0A7X1NSW1"/>
<feature type="domain" description="Dihydroneopterin aldolase/epimerase" evidence="7">
    <location>
        <begin position="22"/>
        <end position="134"/>
    </location>
</feature>